<dbReference type="GO" id="GO:0001228">
    <property type="term" value="F:DNA-binding transcription activator activity, RNA polymerase II-specific"/>
    <property type="evidence" value="ECO:0007669"/>
    <property type="project" value="InterPro"/>
</dbReference>
<protein>
    <submittedName>
        <fullName evidence="6">CBFD_NFYB_HMF domain-containing protein</fullName>
    </submittedName>
</protein>
<dbReference type="InterPro" id="IPR009072">
    <property type="entry name" value="Histone-fold"/>
</dbReference>
<accession>A0A183B386</accession>
<evidence type="ECO:0000256" key="3">
    <source>
        <dbReference type="ARBA" id="ARBA00023125"/>
    </source>
</evidence>
<dbReference type="Gene3D" id="1.10.20.10">
    <property type="entry name" value="Histone, subunit A"/>
    <property type="match status" value="1"/>
</dbReference>
<dbReference type="PANTHER" id="PTHR11064">
    <property type="entry name" value="CCAAT-BINDING TRANSCRIPTION FACTOR-RELATED"/>
    <property type="match status" value="1"/>
</dbReference>
<dbReference type="AlphaFoldDB" id="A0A183B386"/>
<dbReference type="InterPro" id="IPR003958">
    <property type="entry name" value="CBFA_NFYB_domain"/>
</dbReference>
<dbReference type="Pfam" id="PF00808">
    <property type="entry name" value="CBFD_NFYB_HMF"/>
    <property type="match status" value="1"/>
</dbReference>
<organism evidence="6">
    <name type="scientific">Echinostoma caproni</name>
    <dbReference type="NCBI Taxonomy" id="27848"/>
    <lineage>
        <taxon>Eukaryota</taxon>
        <taxon>Metazoa</taxon>
        <taxon>Spiralia</taxon>
        <taxon>Lophotrochozoa</taxon>
        <taxon>Platyhelminthes</taxon>
        <taxon>Trematoda</taxon>
        <taxon>Digenea</taxon>
        <taxon>Plagiorchiida</taxon>
        <taxon>Echinostomata</taxon>
        <taxon>Echinostomatoidea</taxon>
        <taxon>Echinostomatidae</taxon>
        <taxon>Echinostoma</taxon>
    </lineage>
</organism>
<feature type="domain" description="Transcription factor CBF/NF-Y/archaeal histone" evidence="5">
    <location>
        <begin position="1"/>
        <end position="64"/>
    </location>
</feature>
<dbReference type="CDD" id="cd22907">
    <property type="entry name" value="HFD_NFYB"/>
    <property type="match status" value="1"/>
</dbReference>
<evidence type="ECO:0000313" key="6">
    <source>
        <dbReference type="WBParaSite" id="ECPE_0001371101-mRNA-1"/>
    </source>
</evidence>
<comment type="similarity">
    <text evidence="1">Belongs to the NFYB/HAP3 subunit family.</text>
</comment>
<evidence type="ECO:0000256" key="1">
    <source>
        <dbReference type="ARBA" id="ARBA00009053"/>
    </source>
</evidence>
<evidence type="ECO:0000259" key="5">
    <source>
        <dbReference type="Pfam" id="PF00808"/>
    </source>
</evidence>
<dbReference type="FunFam" id="1.10.20.10:FF:000099">
    <property type="entry name" value="nuclear transcription factor Y subunit beta"/>
    <property type="match status" value="1"/>
</dbReference>
<dbReference type="PANTHER" id="PTHR11064:SF9">
    <property type="entry name" value="NUCLEAR TRANSCRIPTION FACTOR Y SUBUNIT BETA"/>
    <property type="match status" value="1"/>
</dbReference>
<dbReference type="GO" id="GO:0000978">
    <property type="term" value="F:RNA polymerase II cis-regulatory region sequence-specific DNA binding"/>
    <property type="evidence" value="ECO:0007669"/>
    <property type="project" value="TreeGrafter"/>
</dbReference>
<sequence length="215" mass="22496">LPIANVAKIMRRAVPGNGKIAKDAKECVQECVSEFISFITSEAAERCQTEKRKTINGEDILCAMNTLGFDNYVEPLKSFLVKFREMSKLESAFLEESPSATVAGSSTTMATPAGSTVILAPTLLTTNTAGLTTVASNSLTAGRQFTLVNGTAADLAGATVITPQSSGQDIKVPTAAMTSLGTPISTSLGTTIILPISPQVSITRNAKLLVICLHC</sequence>
<reference evidence="6" key="1">
    <citation type="submission" date="2016-06" db="UniProtKB">
        <authorList>
            <consortium name="WormBaseParasite"/>
        </authorList>
    </citation>
    <scope>IDENTIFICATION</scope>
</reference>
<evidence type="ECO:0000256" key="2">
    <source>
        <dbReference type="ARBA" id="ARBA00023015"/>
    </source>
</evidence>
<dbReference type="InterPro" id="IPR027113">
    <property type="entry name" value="Transc_fact_NFYB/HAP3"/>
</dbReference>
<dbReference type="SUPFAM" id="SSF47113">
    <property type="entry name" value="Histone-fold"/>
    <property type="match status" value="1"/>
</dbReference>
<dbReference type="GO" id="GO:0016602">
    <property type="term" value="C:CCAAT-binding factor complex"/>
    <property type="evidence" value="ECO:0007669"/>
    <property type="project" value="InterPro"/>
</dbReference>
<keyword evidence="4" id="KW-0804">Transcription</keyword>
<name>A0A183B386_9TREM</name>
<dbReference type="WBParaSite" id="ECPE_0001371101-mRNA-1">
    <property type="protein sequence ID" value="ECPE_0001371101-mRNA-1"/>
    <property type="gene ID" value="ECPE_0001371101"/>
</dbReference>
<evidence type="ECO:0000256" key="4">
    <source>
        <dbReference type="ARBA" id="ARBA00023163"/>
    </source>
</evidence>
<keyword evidence="2" id="KW-0805">Transcription regulation</keyword>
<dbReference type="PRINTS" id="PR00615">
    <property type="entry name" value="CCAATSUBUNTA"/>
</dbReference>
<dbReference type="GO" id="GO:0046982">
    <property type="term" value="F:protein heterodimerization activity"/>
    <property type="evidence" value="ECO:0007669"/>
    <property type="project" value="InterPro"/>
</dbReference>
<keyword evidence="3" id="KW-0238">DNA-binding</keyword>
<proteinExistence type="inferred from homology"/>